<protein>
    <submittedName>
        <fullName evidence="1">Transglutaminase family protein</fullName>
    </submittedName>
</protein>
<evidence type="ECO:0000313" key="1">
    <source>
        <dbReference type="EMBL" id="BBO19856.1"/>
    </source>
</evidence>
<dbReference type="EMBL" id="AP021857">
    <property type="protein sequence ID" value="BBO19856.1"/>
    <property type="molecule type" value="Genomic_DNA"/>
</dbReference>
<sequence>MVSEFPIIPFIPFRVRRNRPGAGVDEGGESIRRFAQETVAGATGDVEKAVRLCYRVRDGWRYDPFTMSLDPEPYVASNALQAKATLLAAAATGCSTASRRSDPAACRSGDRLIPAGIPPIIRLAAFRSAP</sequence>
<organism evidence="1 2">
    <name type="scientific">Candidatus Desulfobacillus denitrificans</name>
    <dbReference type="NCBI Taxonomy" id="2608985"/>
    <lineage>
        <taxon>Bacteria</taxon>
        <taxon>Pseudomonadati</taxon>
        <taxon>Pseudomonadota</taxon>
        <taxon>Betaproteobacteria</taxon>
        <taxon>Candidatus Desulfobacillus</taxon>
    </lineage>
</organism>
<dbReference type="AlphaFoldDB" id="A0A809RUI9"/>
<reference evidence="1" key="1">
    <citation type="journal article" name="DNA Res.">
        <title>The physiological potential of anammox bacteria as revealed by their core genome structure.</title>
        <authorList>
            <person name="Okubo T."/>
            <person name="Toyoda A."/>
            <person name="Fukuhara K."/>
            <person name="Uchiyama I."/>
            <person name="Harigaya Y."/>
            <person name="Kuroiwa M."/>
            <person name="Suzuki T."/>
            <person name="Murakami Y."/>
            <person name="Suwa Y."/>
            <person name="Takami H."/>
        </authorList>
    </citation>
    <scope>NUCLEOTIDE SEQUENCE</scope>
    <source>
        <strain evidence="1">317325-3</strain>
    </source>
</reference>
<gene>
    <name evidence="1" type="ORF">DSYM_05550</name>
</gene>
<proteinExistence type="predicted"/>
<dbReference type="Proteomes" id="UP000662914">
    <property type="component" value="Chromosome"/>
</dbReference>
<accession>A0A809RUI9</accession>
<dbReference type="KEGG" id="ddz:DSYM_05550"/>
<evidence type="ECO:0000313" key="2">
    <source>
        <dbReference type="Proteomes" id="UP000662914"/>
    </source>
</evidence>
<name>A0A809RUI9_9PROT</name>